<dbReference type="PANTHER" id="PTHR12390:SF0">
    <property type="entry name" value="UROPORPHYRINOGEN-III SYNTHASE"/>
    <property type="match status" value="1"/>
</dbReference>
<gene>
    <name evidence="2" type="ORF">LCOR_02716.1</name>
</gene>
<organism evidence="2 3">
    <name type="scientific">Lichtheimia corymbifera JMRC:FSU:9682</name>
    <dbReference type="NCBI Taxonomy" id="1263082"/>
    <lineage>
        <taxon>Eukaryota</taxon>
        <taxon>Fungi</taxon>
        <taxon>Fungi incertae sedis</taxon>
        <taxon>Mucoromycota</taxon>
        <taxon>Mucoromycotina</taxon>
        <taxon>Mucoromycetes</taxon>
        <taxon>Mucorales</taxon>
        <taxon>Lichtheimiaceae</taxon>
        <taxon>Lichtheimia</taxon>
    </lineage>
</organism>
<proteinExistence type="predicted"/>
<dbReference type="UniPathway" id="UPA00251">
    <property type="reaction ID" value="UER00320"/>
</dbReference>
<dbReference type="GO" id="GO:0004852">
    <property type="term" value="F:uroporphyrinogen-III synthase activity"/>
    <property type="evidence" value="ECO:0007669"/>
    <property type="project" value="InterPro"/>
</dbReference>
<sequence>MTVFLFRAQSHDDPDEYQLALTQQGYDVRFIPVLEFAHESIAHLADLMSKAPQHSSLLITSQRAVESLAAAKRQAATTIHPQWHDLNLYIVGSKTAQQLSDLSFFSRQPVVASRATELAPLILADRPESLLFLAGDKRRDVLPDTMAEANIPVLEIQAYKTCMHPQLEERLNALTYTKDDWFVLFSPSGVDYIQQLGKHPMLSSCKLAAIGPTTSDHLQQMGLTVHAVAEKPRASYIADAITAHDQQQS</sequence>
<keyword evidence="3" id="KW-1185">Reference proteome</keyword>
<dbReference type="AlphaFoldDB" id="A0A068RLM0"/>
<dbReference type="GO" id="GO:0006782">
    <property type="term" value="P:protoporphyrinogen IX biosynthetic process"/>
    <property type="evidence" value="ECO:0007669"/>
    <property type="project" value="UniProtKB-UniPathway"/>
</dbReference>
<dbReference type="EMBL" id="CBTN010000008">
    <property type="protein sequence ID" value="CDH51053.1"/>
    <property type="molecule type" value="Genomic_DNA"/>
</dbReference>
<feature type="domain" description="Tetrapyrrole biosynthesis uroporphyrinogen III synthase" evidence="1">
    <location>
        <begin position="15"/>
        <end position="235"/>
    </location>
</feature>
<dbReference type="PANTHER" id="PTHR12390">
    <property type="entry name" value="UROPORPHYRINOGEN III SYNTHASE"/>
    <property type="match status" value="1"/>
</dbReference>
<evidence type="ECO:0000259" key="1">
    <source>
        <dbReference type="Pfam" id="PF02602"/>
    </source>
</evidence>
<dbReference type="VEuPathDB" id="FungiDB:LCOR_02716.1"/>
<dbReference type="InterPro" id="IPR003754">
    <property type="entry name" value="4pyrrol_synth_uPrphyn_synth"/>
</dbReference>
<dbReference type="Proteomes" id="UP000027586">
    <property type="component" value="Unassembled WGS sequence"/>
</dbReference>
<evidence type="ECO:0000313" key="3">
    <source>
        <dbReference type="Proteomes" id="UP000027586"/>
    </source>
</evidence>
<accession>A0A068RLM0</accession>
<dbReference type="Pfam" id="PF02602">
    <property type="entry name" value="HEM4"/>
    <property type="match status" value="1"/>
</dbReference>
<dbReference type="InterPro" id="IPR039793">
    <property type="entry name" value="UROS/Hem4"/>
</dbReference>
<dbReference type="InterPro" id="IPR036108">
    <property type="entry name" value="4pyrrol_syn_uPrphyn_synt_sf"/>
</dbReference>
<dbReference type="Gene3D" id="3.40.50.10090">
    <property type="match status" value="2"/>
</dbReference>
<protein>
    <submittedName>
        <fullName evidence="2">Uroporphyrinogen-iii synthase</fullName>
    </submittedName>
</protein>
<dbReference type="STRING" id="1263082.A0A068RLM0"/>
<comment type="caution">
    <text evidence="2">The sequence shown here is derived from an EMBL/GenBank/DDBJ whole genome shotgun (WGS) entry which is preliminary data.</text>
</comment>
<dbReference type="OrthoDB" id="5595751at2759"/>
<reference evidence="2" key="1">
    <citation type="submission" date="2013-08" db="EMBL/GenBank/DDBJ databases">
        <title>Gene expansion shapes genome architecture in the human pathogen Lichtheimia corymbifera: an evolutionary genomics analysis in the ancient terrestrial Mucorales (Mucoromycotina).</title>
        <authorList>
            <person name="Schwartze V.U."/>
            <person name="Winter S."/>
            <person name="Shelest E."/>
            <person name="Marcet-Houben M."/>
            <person name="Horn F."/>
            <person name="Wehner S."/>
            <person name="Hoffmann K."/>
            <person name="Riege K."/>
            <person name="Sammeth M."/>
            <person name="Nowrousian M."/>
            <person name="Valiante V."/>
            <person name="Linde J."/>
            <person name="Jacobsen I.D."/>
            <person name="Marz M."/>
            <person name="Brakhage A.A."/>
            <person name="Gabaldon T."/>
            <person name="Bocker S."/>
            <person name="Voigt K."/>
        </authorList>
    </citation>
    <scope>NUCLEOTIDE SEQUENCE [LARGE SCALE GENOMIC DNA]</scope>
    <source>
        <strain evidence="2">FSU 9682</strain>
    </source>
</reference>
<name>A0A068RLM0_9FUNG</name>
<dbReference type="GO" id="GO:0005829">
    <property type="term" value="C:cytosol"/>
    <property type="evidence" value="ECO:0007669"/>
    <property type="project" value="TreeGrafter"/>
</dbReference>
<dbReference type="GO" id="GO:0006780">
    <property type="term" value="P:uroporphyrinogen III biosynthetic process"/>
    <property type="evidence" value="ECO:0007669"/>
    <property type="project" value="InterPro"/>
</dbReference>
<dbReference type="SUPFAM" id="SSF69618">
    <property type="entry name" value="HemD-like"/>
    <property type="match status" value="1"/>
</dbReference>
<dbReference type="CDD" id="cd06578">
    <property type="entry name" value="HemD"/>
    <property type="match status" value="1"/>
</dbReference>
<evidence type="ECO:0000313" key="2">
    <source>
        <dbReference type="EMBL" id="CDH51053.1"/>
    </source>
</evidence>